<evidence type="ECO:0000259" key="4">
    <source>
        <dbReference type="Pfam" id="PF12804"/>
    </source>
</evidence>
<accession>A0A560AKY4</accession>
<keyword evidence="2" id="KW-0548">Nucleotidyltransferase</keyword>
<dbReference type="SUPFAM" id="SSF53448">
    <property type="entry name" value="Nucleotide-diphospho-sugar transferases"/>
    <property type="match status" value="1"/>
</dbReference>
<dbReference type="EMBL" id="VITF01000018">
    <property type="protein sequence ID" value="TWA61024.1"/>
    <property type="molecule type" value="Genomic_DNA"/>
</dbReference>
<reference evidence="5 6" key="1">
    <citation type="submission" date="2019-06" db="EMBL/GenBank/DDBJ databases">
        <title>Genomic Encyclopedia of Type Strains, Phase IV (KMG-V): Genome sequencing to study the core and pangenomes of soil and plant-associated prokaryotes.</title>
        <authorList>
            <person name="Whitman W."/>
        </authorList>
    </citation>
    <scope>NUCLEOTIDE SEQUENCE [LARGE SCALE GENOMIC DNA]</scope>
    <source>
        <strain evidence="5 6">BR 11796</strain>
    </source>
</reference>
<evidence type="ECO:0000256" key="3">
    <source>
        <dbReference type="ARBA" id="ARBA00022842"/>
    </source>
</evidence>
<evidence type="ECO:0000256" key="1">
    <source>
        <dbReference type="ARBA" id="ARBA00022679"/>
    </source>
</evidence>
<dbReference type="Proteomes" id="UP000316083">
    <property type="component" value="Unassembled WGS sequence"/>
</dbReference>
<dbReference type="CDD" id="cd02523">
    <property type="entry name" value="PC_cytidylyltransferase"/>
    <property type="match status" value="1"/>
</dbReference>
<keyword evidence="3" id="KW-0460">Magnesium</keyword>
<protein>
    <submittedName>
        <fullName evidence="5">Choline kinase</fullName>
    </submittedName>
</protein>
<dbReference type="PANTHER" id="PTHR43584:SF8">
    <property type="entry name" value="N-ACETYLMURAMATE ALPHA-1-PHOSPHATE URIDYLYLTRANSFERASE"/>
    <property type="match status" value="1"/>
</dbReference>
<evidence type="ECO:0000313" key="6">
    <source>
        <dbReference type="Proteomes" id="UP000316083"/>
    </source>
</evidence>
<dbReference type="GO" id="GO:0016301">
    <property type="term" value="F:kinase activity"/>
    <property type="evidence" value="ECO:0007669"/>
    <property type="project" value="UniProtKB-KW"/>
</dbReference>
<dbReference type="GO" id="GO:0016779">
    <property type="term" value="F:nucleotidyltransferase activity"/>
    <property type="evidence" value="ECO:0007669"/>
    <property type="project" value="UniProtKB-KW"/>
</dbReference>
<dbReference type="InterPro" id="IPR025877">
    <property type="entry name" value="MobA-like_NTP_Trfase"/>
</dbReference>
<dbReference type="Gene3D" id="3.90.550.10">
    <property type="entry name" value="Spore Coat Polysaccharide Biosynthesis Protein SpsA, Chain A"/>
    <property type="match status" value="1"/>
</dbReference>
<keyword evidence="1" id="KW-0808">Transferase</keyword>
<dbReference type="AlphaFoldDB" id="A0A560AKY4"/>
<evidence type="ECO:0000313" key="5">
    <source>
        <dbReference type="EMBL" id="TWA61024.1"/>
    </source>
</evidence>
<dbReference type="InterPro" id="IPR029044">
    <property type="entry name" value="Nucleotide-diphossugar_trans"/>
</dbReference>
<feature type="domain" description="MobA-like NTP transferase" evidence="4">
    <location>
        <begin position="3"/>
        <end position="144"/>
    </location>
</feature>
<dbReference type="InterPro" id="IPR050065">
    <property type="entry name" value="GlmU-like"/>
</dbReference>
<sequence>MKAILLAAGRGSRLGTVTDTHPKCYVSLHGRPLVRWQIEALTAAGIGEIAVVRGYLADFWDRQGLPVSRFFTNDRWQHTNMVASLACAEDWLAAGPCVVSYTDIVYSPDSVRTLMEAPGDIAITYDPNWLSLWSRRFADPLDDAETFRVDARGRLAEIGARPKSLAEVEGQYMGLLRLTPAGWRTVTDYLGSLPGAEADRLDMTGLLSRLLSRGVEIQAVPIADPWCEVDQPSDLTVAERIFSPSGGTAGR</sequence>
<dbReference type="Pfam" id="PF12804">
    <property type="entry name" value="NTP_transf_3"/>
    <property type="match status" value="1"/>
</dbReference>
<proteinExistence type="predicted"/>
<dbReference type="RefSeq" id="WP_145679449.1">
    <property type="nucleotide sequence ID" value="NZ_VITF01000018.1"/>
</dbReference>
<organism evidence="5 6">
    <name type="scientific">Azospirillum brasilense</name>
    <dbReference type="NCBI Taxonomy" id="192"/>
    <lineage>
        <taxon>Bacteria</taxon>
        <taxon>Pseudomonadati</taxon>
        <taxon>Pseudomonadota</taxon>
        <taxon>Alphaproteobacteria</taxon>
        <taxon>Rhodospirillales</taxon>
        <taxon>Azospirillaceae</taxon>
        <taxon>Azospirillum</taxon>
    </lineage>
</organism>
<keyword evidence="5" id="KW-0418">Kinase</keyword>
<gene>
    <name evidence="5" type="ORF">FBZ82_11825</name>
</gene>
<dbReference type="PANTHER" id="PTHR43584">
    <property type="entry name" value="NUCLEOTIDYL TRANSFERASE"/>
    <property type="match status" value="1"/>
</dbReference>
<name>A0A560AKY4_AZOBR</name>
<evidence type="ECO:0000256" key="2">
    <source>
        <dbReference type="ARBA" id="ARBA00022695"/>
    </source>
</evidence>
<comment type="caution">
    <text evidence="5">The sequence shown here is derived from an EMBL/GenBank/DDBJ whole genome shotgun (WGS) entry which is preliminary data.</text>
</comment>